<dbReference type="AlphaFoldDB" id="A0ABD0M252"/>
<sequence>MNSLITRPSGAGMISSLGSRKETRKKSKKSHTCRTGNQGLFSAYRTQNKQWQQTFSVYPACSHSSSVSPLSFSPLTGWFARGTLPLRLKGSNSSQFITLHQTRELVNQANDIH</sequence>
<evidence type="ECO:0000313" key="3">
    <source>
        <dbReference type="Proteomes" id="UP001519460"/>
    </source>
</evidence>
<dbReference type="EMBL" id="JACVVK020000011">
    <property type="protein sequence ID" value="KAK7505383.1"/>
    <property type="molecule type" value="Genomic_DNA"/>
</dbReference>
<proteinExistence type="predicted"/>
<evidence type="ECO:0000313" key="2">
    <source>
        <dbReference type="EMBL" id="KAK7505383.1"/>
    </source>
</evidence>
<gene>
    <name evidence="2" type="ORF">BaRGS_00003545</name>
</gene>
<name>A0ABD0M252_9CAEN</name>
<dbReference type="Proteomes" id="UP001519460">
    <property type="component" value="Unassembled WGS sequence"/>
</dbReference>
<organism evidence="2 3">
    <name type="scientific">Batillaria attramentaria</name>
    <dbReference type="NCBI Taxonomy" id="370345"/>
    <lineage>
        <taxon>Eukaryota</taxon>
        <taxon>Metazoa</taxon>
        <taxon>Spiralia</taxon>
        <taxon>Lophotrochozoa</taxon>
        <taxon>Mollusca</taxon>
        <taxon>Gastropoda</taxon>
        <taxon>Caenogastropoda</taxon>
        <taxon>Sorbeoconcha</taxon>
        <taxon>Cerithioidea</taxon>
        <taxon>Batillariidae</taxon>
        <taxon>Batillaria</taxon>
    </lineage>
</organism>
<comment type="caution">
    <text evidence="2">The sequence shown here is derived from an EMBL/GenBank/DDBJ whole genome shotgun (WGS) entry which is preliminary data.</text>
</comment>
<protein>
    <submittedName>
        <fullName evidence="2">Uncharacterized protein</fullName>
    </submittedName>
</protein>
<feature type="region of interest" description="Disordered" evidence="1">
    <location>
        <begin position="1"/>
        <end position="39"/>
    </location>
</feature>
<evidence type="ECO:0000256" key="1">
    <source>
        <dbReference type="SAM" id="MobiDB-lite"/>
    </source>
</evidence>
<feature type="compositionally biased region" description="Basic residues" evidence="1">
    <location>
        <begin position="22"/>
        <end position="32"/>
    </location>
</feature>
<reference evidence="2 3" key="1">
    <citation type="journal article" date="2023" name="Sci. Data">
        <title>Genome assembly of the Korean intertidal mud-creeper Batillaria attramentaria.</title>
        <authorList>
            <person name="Patra A.K."/>
            <person name="Ho P.T."/>
            <person name="Jun S."/>
            <person name="Lee S.J."/>
            <person name="Kim Y."/>
            <person name="Won Y.J."/>
        </authorList>
    </citation>
    <scope>NUCLEOTIDE SEQUENCE [LARGE SCALE GENOMIC DNA]</scope>
    <source>
        <strain evidence="2">Wonlab-2016</strain>
    </source>
</reference>
<keyword evidence="3" id="KW-1185">Reference proteome</keyword>
<accession>A0ABD0M252</accession>